<sequence length="382" mass="43384">MASDQIEMSKSNPNKISLQQPSLPWRIASSLSMGLTAALSRGFLYGFNSVETVGLDRFLDILDKRKDVEKRQRGLITVSNHISVLDDPIMWGVLPLRYGFNPSNHRWGLGAHDICFKNKFLGSFFFSGQVLPTHRSKYSPHGGLFQPTIPQAIRLLSSQPSVSPAPAASENSHDVADPFTSDGLTFTTTGTDRYVAPSQYARNRLSWVHVFPEACVHQHPRLYVRYFKWGVSRLILESDPAPDVLAMFIDGTQRAMAEDRGWPRFLPRFPGRFRVAFGEPVDPERAFGDLRARWRDLVRRNQHQGRPLGELTDELKYGDEAVRLRVEVARRVRDEVMKVRKSMGYPDEEPGLGLELAETWAEEPSKDRYKSNVDDSLVNKKD</sequence>
<dbReference type="Proteomes" id="UP001497700">
    <property type="component" value="Unassembled WGS sequence"/>
</dbReference>
<organism evidence="1 2">
    <name type="scientific">Hypoxylon rubiginosum</name>
    <dbReference type="NCBI Taxonomy" id="110542"/>
    <lineage>
        <taxon>Eukaryota</taxon>
        <taxon>Fungi</taxon>
        <taxon>Dikarya</taxon>
        <taxon>Ascomycota</taxon>
        <taxon>Pezizomycotina</taxon>
        <taxon>Sordariomycetes</taxon>
        <taxon>Xylariomycetidae</taxon>
        <taxon>Xylariales</taxon>
        <taxon>Hypoxylaceae</taxon>
        <taxon>Hypoxylon</taxon>
    </lineage>
</organism>
<protein>
    <submittedName>
        <fullName evidence="1">Acyltransferase</fullName>
    </submittedName>
</protein>
<keyword evidence="1" id="KW-0808">Transferase</keyword>
<keyword evidence="2" id="KW-1185">Reference proteome</keyword>
<proteinExistence type="predicted"/>
<accession>A0ACB9YJJ8</accession>
<evidence type="ECO:0000313" key="2">
    <source>
        <dbReference type="Proteomes" id="UP001497700"/>
    </source>
</evidence>
<evidence type="ECO:0000313" key="1">
    <source>
        <dbReference type="EMBL" id="KAI4859581.1"/>
    </source>
</evidence>
<dbReference type="EMBL" id="MU393625">
    <property type="protein sequence ID" value="KAI4859581.1"/>
    <property type="molecule type" value="Genomic_DNA"/>
</dbReference>
<reference evidence="1 2" key="1">
    <citation type="journal article" date="2022" name="New Phytol.">
        <title>Ecological generalism drives hyperdiversity of secondary metabolite gene clusters in xylarialean endophytes.</title>
        <authorList>
            <person name="Franco M.E.E."/>
            <person name="Wisecaver J.H."/>
            <person name="Arnold A.E."/>
            <person name="Ju Y.M."/>
            <person name="Slot J.C."/>
            <person name="Ahrendt S."/>
            <person name="Moore L.P."/>
            <person name="Eastman K.E."/>
            <person name="Scott K."/>
            <person name="Konkel Z."/>
            <person name="Mondo S.J."/>
            <person name="Kuo A."/>
            <person name="Hayes R.D."/>
            <person name="Haridas S."/>
            <person name="Andreopoulos B."/>
            <person name="Riley R."/>
            <person name="LaButti K."/>
            <person name="Pangilinan J."/>
            <person name="Lipzen A."/>
            <person name="Amirebrahimi M."/>
            <person name="Yan J."/>
            <person name="Adam C."/>
            <person name="Keymanesh K."/>
            <person name="Ng V."/>
            <person name="Louie K."/>
            <person name="Northen T."/>
            <person name="Drula E."/>
            <person name="Henrissat B."/>
            <person name="Hsieh H.M."/>
            <person name="Youens-Clark K."/>
            <person name="Lutzoni F."/>
            <person name="Miadlikowska J."/>
            <person name="Eastwood D.C."/>
            <person name="Hamelin R.C."/>
            <person name="Grigoriev I.V."/>
            <person name="U'Ren J.M."/>
        </authorList>
    </citation>
    <scope>NUCLEOTIDE SEQUENCE [LARGE SCALE GENOMIC DNA]</scope>
    <source>
        <strain evidence="1 2">CBS 119005</strain>
    </source>
</reference>
<comment type="caution">
    <text evidence="1">The sequence shown here is derived from an EMBL/GenBank/DDBJ whole genome shotgun (WGS) entry which is preliminary data.</text>
</comment>
<gene>
    <name evidence="1" type="ORF">F4820DRAFT_439327</name>
</gene>
<name>A0ACB9YJJ8_9PEZI</name>
<keyword evidence="1" id="KW-0012">Acyltransferase</keyword>